<feature type="compositionally biased region" description="Polar residues" evidence="2">
    <location>
        <begin position="242"/>
        <end position="259"/>
    </location>
</feature>
<dbReference type="EnsemblMetazoa" id="SCAU009417-RA">
    <property type="protein sequence ID" value="SCAU009417-PA"/>
    <property type="gene ID" value="SCAU009417"/>
</dbReference>
<keyword evidence="1" id="KW-0175">Coiled coil</keyword>
<evidence type="ECO:0000256" key="2">
    <source>
        <dbReference type="SAM" id="MobiDB-lite"/>
    </source>
</evidence>
<dbReference type="STRING" id="35570.A0A1I8PMK5"/>
<dbReference type="Proteomes" id="UP000095300">
    <property type="component" value="Unassembled WGS sequence"/>
</dbReference>
<feature type="region of interest" description="Disordered" evidence="2">
    <location>
        <begin position="1302"/>
        <end position="1326"/>
    </location>
</feature>
<gene>
    <name evidence="3" type="primary">106090429</name>
</gene>
<feature type="compositionally biased region" description="Low complexity" evidence="2">
    <location>
        <begin position="899"/>
        <end position="921"/>
    </location>
</feature>
<feature type="coiled-coil region" evidence="1">
    <location>
        <begin position="548"/>
        <end position="582"/>
    </location>
</feature>
<feature type="compositionally biased region" description="Polar residues" evidence="2">
    <location>
        <begin position="294"/>
        <end position="356"/>
    </location>
</feature>
<evidence type="ECO:0000313" key="3">
    <source>
        <dbReference type="EnsemblMetazoa" id="SCAU009417-PA"/>
    </source>
</evidence>
<feature type="region of interest" description="Disordered" evidence="2">
    <location>
        <begin position="289"/>
        <end position="383"/>
    </location>
</feature>
<dbReference type="OrthoDB" id="7475679at2759"/>
<dbReference type="VEuPathDB" id="VectorBase:SCAU009417"/>
<keyword evidence="4" id="KW-1185">Reference proteome</keyword>
<proteinExistence type="predicted"/>
<feature type="region of interest" description="Disordered" evidence="2">
    <location>
        <begin position="225"/>
        <end position="262"/>
    </location>
</feature>
<accession>A0A1I8PMK5</accession>
<feature type="coiled-coil region" evidence="1">
    <location>
        <begin position="683"/>
        <end position="724"/>
    </location>
</feature>
<feature type="compositionally biased region" description="Polar residues" evidence="2">
    <location>
        <begin position="838"/>
        <end position="862"/>
    </location>
</feature>
<sequence>MSAILFSQDERDCNLDHLKVLGVANSSGDLNRFHHEGLVADSSTKLENSCSTAIYEDILGSKMNGLQIHGIEVDMDNEDGDVSLLNHNNPQHNYCDGSDSGVEIASNVNVTLQRALSSQSGGYASSQGGLDDPTPGVNLSCNSSMISCSSDVCDVKSGNSVMVATTATTTAMNGCRSSLNSYECCSENGSESSSVAGPTSMTVRRVPNHNNVKKKVAMFEPSMHESLATKSNGKSSAKDTSAKSPTNGTTAPQPSTKSRLSGLKRAVSLPRPSQGSHHQQVRERLNEKMHANPKASNSCLTPFRQPSIQSRTPTPASQRPQKPDTLPSQLSRTTSMSMQRLIQRTPSLSRARTPSTPDDGRWPGVGSTRANQSRRGLSVTPDLGSLKMRSSMMASMEIKSSASSPYGTMPRRRKQKSVEDLTGRNSRSSSISRESRMTSSVIMTSRKSLSTTYAMNSQSSTPTQSKSVAASMSLTKQSSSNASSSTRNKVQPPAVCKTRIYHETGSQTALTSADLVKAFAGVAPAPRPVDSVEQKDEESQTDIRDQELERLRDEVRHLAQREQELMAKLKRERDEKLGMQRELHLNTERVMGLLNLARVAGNGKILDISTPTSDEGESNQDSLLMLESQIQLSGHELLERQQEVGHLRKLCRSLQAEMERSIMQQACLLQEKTALEQESNELQDFLQHEKAAMCDALKDLENEYQQCQQQMANKDEEIKVLRDECRHLVRLNEQRRQENRMLQTKYTAMESKSKELTMQQNASVSGATAALSGLHARLDNLVEQLVFSYNISEQDLEDIGFQADAQANINASGETSLDCESTSLKLTLNGHDVMPHPQSLQFNPASNSQFQLNSASDGSLSPQRNQSFIAAVISAIRNATTHSGKRLLVRHNKRHSAGSHHNLNGHNNNTQQQHHQPVQQQSHHHQQHAHSEQHNGDDSDSTEMLDSETEPCLMMDNVLEDVNMPDSHSHNMVSSCTGMISQIDIPSELMNVSTGDDSLHNLSQAIVNRQNVESQVGALNSNKMNLPINDSSCNDELSCHDSVAEMPSLVEYSATQAVVDQVIEVDTLITKLLKVLRLIQLDNDNCIQQLIVDKNKLQQNKEDMLEKIKDLQDVNVKLQDELMDATQELMLKNNDLSNTKAEIQRHRNEIDRLTEDICNLSTLCINYRKLSPCTEMPPFPALNLNLNSEVVDNHDDISGILNLLKMWQSDGQLKDTRVQQYMKGILQINATMSYHYDNHPSNDSLNERVRIYANQLENVSKVLDSSPRQLISDNPELQQLRKDLEAVKINANWTQLLPEFDSQQQPERQLQQQQQTSQQREDINAN</sequence>
<feature type="compositionally biased region" description="Low complexity" evidence="2">
    <location>
        <begin position="1303"/>
        <end position="1318"/>
    </location>
</feature>
<evidence type="ECO:0000256" key="1">
    <source>
        <dbReference type="SAM" id="Coils"/>
    </source>
</evidence>
<feature type="coiled-coil region" evidence="1">
    <location>
        <begin position="1087"/>
        <end position="1156"/>
    </location>
</feature>
<protein>
    <submittedName>
        <fullName evidence="3">Uncharacterized protein</fullName>
    </submittedName>
</protein>
<feature type="region of interest" description="Disordered" evidence="2">
    <location>
        <begin position="893"/>
        <end position="946"/>
    </location>
</feature>
<evidence type="ECO:0000313" key="4">
    <source>
        <dbReference type="Proteomes" id="UP000095300"/>
    </source>
</evidence>
<feature type="region of interest" description="Disordered" evidence="2">
    <location>
        <begin position="189"/>
        <end position="211"/>
    </location>
</feature>
<organism evidence="3 4">
    <name type="scientific">Stomoxys calcitrans</name>
    <name type="common">Stable fly</name>
    <name type="synonym">Conops calcitrans</name>
    <dbReference type="NCBI Taxonomy" id="35570"/>
    <lineage>
        <taxon>Eukaryota</taxon>
        <taxon>Metazoa</taxon>
        <taxon>Ecdysozoa</taxon>
        <taxon>Arthropoda</taxon>
        <taxon>Hexapoda</taxon>
        <taxon>Insecta</taxon>
        <taxon>Pterygota</taxon>
        <taxon>Neoptera</taxon>
        <taxon>Endopterygota</taxon>
        <taxon>Diptera</taxon>
        <taxon>Brachycera</taxon>
        <taxon>Muscomorpha</taxon>
        <taxon>Muscoidea</taxon>
        <taxon>Muscidae</taxon>
        <taxon>Stomoxys</taxon>
    </lineage>
</organism>
<feature type="region of interest" description="Disordered" evidence="2">
    <location>
        <begin position="830"/>
        <end position="862"/>
    </location>
</feature>
<feature type="region of interest" description="Disordered" evidence="2">
    <location>
        <begin position="397"/>
        <end position="491"/>
    </location>
</feature>
<feature type="compositionally biased region" description="Polar residues" evidence="2">
    <location>
        <begin position="441"/>
        <end position="477"/>
    </location>
</feature>
<name>A0A1I8PMK5_STOCA</name>
<feature type="compositionally biased region" description="Low complexity" evidence="2">
    <location>
        <begin position="424"/>
        <end position="440"/>
    </location>
</feature>
<reference evidence="3" key="1">
    <citation type="submission" date="2020-05" db="UniProtKB">
        <authorList>
            <consortium name="EnsemblMetazoa"/>
        </authorList>
    </citation>
    <scope>IDENTIFICATION</scope>
    <source>
        <strain evidence="3">USDA</strain>
    </source>
</reference>